<dbReference type="PANTHER" id="PTHR43592:SF15">
    <property type="entry name" value="CAAX AMINO TERMINAL PROTEASE FAMILY PROTEIN"/>
    <property type="match status" value="1"/>
</dbReference>
<dbReference type="GO" id="GO:0008237">
    <property type="term" value="F:metallopeptidase activity"/>
    <property type="evidence" value="ECO:0007669"/>
    <property type="project" value="UniProtKB-KW"/>
</dbReference>
<evidence type="ECO:0000313" key="4">
    <source>
        <dbReference type="Proteomes" id="UP000779508"/>
    </source>
</evidence>
<dbReference type="Proteomes" id="UP000779508">
    <property type="component" value="Unassembled WGS sequence"/>
</dbReference>
<keyword evidence="3" id="KW-0645">Protease</keyword>
<organism evidence="3 4">
    <name type="scientific">Alkaliphilus flagellatus</name>
    <dbReference type="NCBI Taxonomy" id="2841507"/>
    <lineage>
        <taxon>Bacteria</taxon>
        <taxon>Bacillati</taxon>
        <taxon>Bacillota</taxon>
        <taxon>Clostridia</taxon>
        <taxon>Peptostreptococcales</taxon>
        <taxon>Natronincolaceae</taxon>
        <taxon>Alkaliphilus</taxon>
    </lineage>
</organism>
<keyword evidence="3" id="KW-0378">Hydrolase</keyword>
<feature type="transmembrane region" description="Helical" evidence="1">
    <location>
        <begin position="291"/>
        <end position="309"/>
    </location>
</feature>
<feature type="transmembrane region" description="Helical" evidence="1">
    <location>
        <begin position="239"/>
        <end position="263"/>
    </location>
</feature>
<feature type="transmembrane region" description="Helical" evidence="1">
    <location>
        <begin position="121"/>
        <end position="144"/>
    </location>
</feature>
<feature type="domain" description="CAAX prenyl protease 2/Lysostaphin resistance protein A-like" evidence="2">
    <location>
        <begin position="120"/>
        <end position="206"/>
    </location>
</feature>
<comment type="caution">
    <text evidence="3">The sequence shown here is derived from an EMBL/GenBank/DDBJ whole genome shotgun (WGS) entry which is preliminary data.</text>
</comment>
<dbReference type="Pfam" id="PF02517">
    <property type="entry name" value="Rce1-like"/>
    <property type="match status" value="1"/>
</dbReference>
<keyword evidence="1" id="KW-0472">Membrane</keyword>
<sequence>MLNKKRLKVLDANLLYLIGAILFWTLGAYVQRRSLQSGLIITQYVIILLPPIIYIKAKKLNIKETLKLNKISFKHGFLVACITILTYPAAVFANTLLMTIMSLIGNLNIPQLPTATSSSEYLILMFVISISAGICEEVFFRGFILSGYERMGKKRAIILSAVLFGFFHFNLYNLMGPIVLGLVFGYLVVETNSIFAGMIGHIVNNGFAVTLGFILNLVSELLPEMDTASEAAVELPTSIAMLSSTIVFGVISAVTVLIAYQLVKIIKKDRVELNSKVCSEETKVEVKGVEFTPLIFTGILFIIIAIVQIKEIISLG</sequence>
<evidence type="ECO:0000256" key="1">
    <source>
        <dbReference type="SAM" id="Phobius"/>
    </source>
</evidence>
<dbReference type="InterPro" id="IPR003675">
    <property type="entry name" value="Rce1/LyrA-like_dom"/>
</dbReference>
<gene>
    <name evidence="3" type="ORF">KQI88_11515</name>
</gene>
<feature type="transmembrane region" description="Helical" evidence="1">
    <location>
        <begin position="76"/>
        <end position="101"/>
    </location>
</feature>
<keyword evidence="1" id="KW-1133">Transmembrane helix</keyword>
<dbReference type="EMBL" id="JAHLQK010000004">
    <property type="protein sequence ID" value="MBU5677038.1"/>
    <property type="molecule type" value="Genomic_DNA"/>
</dbReference>
<keyword evidence="1" id="KW-0812">Transmembrane</keyword>
<protein>
    <submittedName>
        <fullName evidence="3">CPBP family intramembrane metalloprotease</fullName>
    </submittedName>
</protein>
<dbReference type="PANTHER" id="PTHR43592">
    <property type="entry name" value="CAAX AMINO TERMINAL PROTEASE"/>
    <property type="match status" value="1"/>
</dbReference>
<accession>A0ABS6G5Z3</accession>
<proteinExistence type="predicted"/>
<feature type="transmembrane region" description="Helical" evidence="1">
    <location>
        <begin position="12"/>
        <end position="30"/>
    </location>
</feature>
<evidence type="ECO:0000313" key="3">
    <source>
        <dbReference type="EMBL" id="MBU5677038.1"/>
    </source>
</evidence>
<reference evidence="3 4" key="1">
    <citation type="submission" date="2021-06" db="EMBL/GenBank/DDBJ databases">
        <authorList>
            <person name="Sun Q."/>
            <person name="Li D."/>
        </authorList>
    </citation>
    <scope>NUCLEOTIDE SEQUENCE [LARGE SCALE GENOMIC DNA]</scope>
    <source>
        <strain evidence="3 4">MSJ-5</strain>
    </source>
</reference>
<feature type="transmembrane region" description="Helical" evidence="1">
    <location>
        <begin position="194"/>
        <end position="218"/>
    </location>
</feature>
<evidence type="ECO:0000259" key="2">
    <source>
        <dbReference type="Pfam" id="PF02517"/>
    </source>
</evidence>
<keyword evidence="4" id="KW-1185">Reference proteome</keyword>
<name>A0ABS6G5Z3_9FIRM</name>
<feature type="transmembrane region" description="Helical" evidence="1">
    <location>
        <begin position="156"/>
        <end position="188"/>
    </location>
</feature>
<keyword evidence="3" id="KW-0482">Metalloprotease</keyword>
<feature type="transmembrane region" description="Helical" evidence="1">
    <location>
        <begin position="36"/>
        <end position="55"/>
    </location>
</feature>